<reference evidence="2 3" key="1">
    <citation type="submission" date="2018-04" db="EMBL/GenBank/DDBJ databases">
        <authorList>
            <person name="Go L.Y."/>
            <person name="Mitchell J.A."/>
        </authorList>
    </citation>
    <scope>NUCLEOTIDE SEQUENCE [LARGE SCALE GENOMIC DNA]</scope>
    <source>
        <strain evidence="2 3">TPD7010</strain>
    </source>
</reference>
<dbReference type="Proteomes" id="UP000244649">
    <property type="component" value="Unassembled WGS sequence"/>
</dbReference>
<dbReference type="EMBL" id="QDFT01000020">
    <property type="protein sequence ID" value="PVE71844.1"/>
    <property type="molecule type" value="Genomic_DNA"/>
</dbReference>
<feature type="region of interest" description="Disordered" evidence="1">
    <location>
        <begin position="1"/>
        <end position="20"/>
    </location>
</feature>
<evidence type="ECO:0000313" key="2">
    <source>
        <dbReference type="EMBL" id="PVE71844.1"/>
    </source>
</evidence>
<proteinExistence type="predicted"/>
<dbReference type="AlphaFoldDB" id="A0A2T7WH05"/>
<protein>
    <submittedName>
        <fullName evidence="2">Uncharacterized protein</fullName>
    </submittedName>
</protein>
<name>A0A2T7WH05_MICTE</name>
<feature type="compositionally biased region" description="Polar residues" evidence="1">
    <location>
        <begin position="1"/>
        <end position="16"/>
    </location>
</feature>
<evidence type="ECO:0000313" key="3">
    <source>
        <dbReference type="Proteomes" id="UP000244649"/>
    </source>
</evidence>
<comment type="caution">
    <text evidence="2">The sequence shown here is derived from an EMBL/GenBank/DDBJ whole genome shotgun (WGS) entry which is preliminary data.</text>
</comment>
<dbReference type="RefSeq" id="WP_116537695.1">
    <property type="nucleotide sequence ID" value="NZ_QDFT01000020.1"/>
</dbReference>
<organism evidence="2 3">
    <name type="scientific">Microbacterium testaceum</name>
    <name type="common">Aureobacterium testaceum</name>
    <name type="synonym">Brevibacterium testaceum</name>
    <dbReference type="NCBI Taxonomy" id="2033"/>
    <lineage>
        <taxon>Bacteria</taxon>
        <taxon>Bacillati</taxon>
        <taxon>Actinomycetota</taxon>
        <taxon>Actinomycetes</taxon>
        <taxon>Micrococcales</taxon>
        <taxon>Microbacteriaceae</taxon>
        <taxon>Microbacterium</taxon>
    </lineage>
</organism>
<sequence length="160" mass="18078">MSQRFSYTMDGSSTEFGSGLRSPKEEFAHLLRLLREGKRSTFIVGPIPDGVHFVDHIQYGDRSAYLQCAGTAETMTIEWHRVDDDGQDRHYIVGRGGDHSGEPDVEIPFFNGTRTATVYPDEVFALDEATDIFFSCYETETLPPSYATRLFDLAWPKPQS</sequence>
<evidence type="ECO:0000256" key="1">
    <source>
        <dbReference type="SAM" id="MobiDB-lite"/>
    </source>
</evidence>
<gene>
    <name evidence="2" type="ORF">DC432_09540</name>
</gene>
<accession>A0A2T7WH05</accession>